<reference evidence="6 7" key="1">
    <citation type="submission" date="2024-07" db="EMBL/GenBank/DDBJ databases">
        <title>Chromosome-level genome assembly of the water stick insect Ranatra chinensis (Heteroptera: Nepidae).</title>
        <authorList>
            <person name="Liu X."/>
        </authorList>
    </citation>
    <scope>NUCLEOTIDE SEQUENCE [LARGE SCALE GENOMIC DNA]</scope>
    <source>
        <strain evidence="6">Cailab_2021Rc</strain>
        <tissue evidence="6">Muscle</tissue>
    </source>
</reference>
<evidence type="ECO:0000313" key="6">
    <source>
        <dbReference type="EMBL" id="KAL1139506.1"/>
    </source>
</evidence>
<evidence type="ECO:0000259" key="5">
    <source>
        <dbReference type="Pfam" id="PF08409"/>
    </source>
</evidence>
<dbReference type="EMBL" id="JBFDAA010000002">
    <property type="protein sequence ID" value="KAL1139506.1"/>
    <property type="molecule type" value="Genomic_DNA"/>
</dbReference>
<dbReference type="InterPro" id="IPR013618">
    <property type="entry name" value="TMTC_DUF1736"/>
</dbReference>
<keyword evidence="4" id="KW-1133">Transmembrane helix</keyword>
<dbReference type="Pfam" id="PF08409">
    <property type="entry name" value="TMTC_DUF1736"/>
    <property type="match status" value="1"/>
</dbReference>
<evidence type="ECO:0000256" key="1">
    <source>
        <dbReference type="ARBA" id="ARBA00022737"/>
    </source>
</evidence>
<evidence type="ECO:0000256" key="2">
    <source>
        <dbReference type="ARBA" id="ARBA00022803"/>
    </source>
</evidence>
<dbReference type="PANTHER" id="PTHR44216">
    <property type="entry name" value="PROTEIN O-MANNOSYL-TRANSFERASE TMTC2"/>
    <property type="match status" value="1"/>
</dbReference>
<evidence type="ECO:0000256" key="4">
    <source>
        <dbReference type="SAM" id="Phobius"/>
    </source>
</evidence>
<protein>
    <recommendedName>
        <fullName evidence="5">DUF1736 domain-containing protein</fullName>
    </recommendedName>
</protein>
<feature type="domain" description="DUF1736" evidence="5">
    <location>
        <begin position="4"/>
        <end position="73"/>
    </location>
</feature>
<feature type="transmembrane region" description="Helical" evidence="4">
    <location>
        <begin position="174"/>
        <end position="191"/>
    </location>
</feature>
<feature type="transmembrane region" description="Helical" evidence="4">
    <location>
        <begin position="27"/>
        <end position="46"/>
    </location>
</feature>
<dbReference type="AlphaFoldDB" id="A0ABD0YUS9"/>
<keyword evidence="7" id="KW-1185">Reference proteome</keyword>
<keyword evidence="4" id="KW-0812">Transmembrane</keyword>
<keyword evidence="3 4" id="KW-0472">Membrane</keyword>
<sequence length="258" mass="28831">MGLQPPTFASSDNPAARSPSLLTRSLTFAYLPVFNAFLLVCPRWLSFDWSMDAIPRITGPLDWRNLASAAFYWGGYRAVKLGLGGDRGQLHSRLCAIANNNNLCRPPPPLQRALPRAPLALSIAMIVLPFLPATNLFFYVGFVVAERVLYLPSVGYCILVALGYSELARRLRNVAALRAALVLLLVVYSARTYTRNMDWHDEESLYRAGLHINPPKGKLIYTSLILKYIRFFLMPPQTVASFFSEHIGGIRFLQPSAK</sequence>
<name>A0ABD0YUS9_9HEMI</name>
<keyword evidence="2" id="KW-0802">TPR repeat</keyword>
<dbReference type="Proteomes" id="UP001558652">
    <property type="component" value="Unassembled WGS sequence"/>
</dbReference>
<comment type="caution">
    <text evidence="6">The sequence shown here is derived from an EMBL/GenBank/DDBJ whole genome shotgun (WGS) entry which is preliminary data.</text>
</comment>
<evidence type="ECO:0000256" key="3">
    <source>
        <dbReference type="ARBA" id="ARBA00023136"/>
    </source>
</evidence>
<evidence type="ECO:0000313" key="7">
    <source>
        <dbReference type="Proteomes" id="UP001558652"/>
    </source>
</evidence>
<keyword evidence="1" id="KW-0677">Repeat</keyword>
<accession>A0ABD0YUS9</accession>
<gene>
    <name evidence="6" type="ORF">AAG570_006489</name>
</gene>
<dbReference type="PANTHER" id="PTHR44216:SF3">
    <property type="entry name" value="PROTEIN O-MANNOSYL-TRANSFERASE TMTC2"/>
    <property type="match status" value="1"/>
</dbReference>
<feature type="transmembrane region" description="Helical" evidence="4">
    <location>
        <begin position="119"/>
        <end position="142"/>
    </location>
</feature>
<feature type="transmembrane region" description="Helical" evidence="4">
    <location>
        <begin position="148"/>
        <end position="167"/>
    </location>
</feature>
<dbReference type="InterPro" id="IPR052384">
    <property type="entry name" value="TMTC_O-mannosyltransferase"/>
</dbReference>
<proteinExistence type="predicted"/>
<organism evidence="6 7">
    <name type="scientific">Ranatra chinensis</name>
    <dbReference type="NCBI Taxonomy" id="642074"/>
    <lineage>
        <taxon>Eukaryota</taxon>
        <taxon>Metazoa</taxon>
        <taxon>Ecdysozoa</taxon>
        <taxon>Arthropoda</taxon>
        <taxon>Hexapoda</taxon>
        <taxon>Insecta</taxon>
        <taxon>Pterygota</taxon>
        <taxon>Neoptera</taxon>
        <taxon>Paraneoptera</taxon>
        <taxon>Hemiptera</taxon>
        <taxon>Heteroptera</taxon>
        <taxon>Panheteroptera</taxon>
        <taxon>Nepomorpha</taxon>
        <taxon>Nepidae</taxon>
        <taxon>Ranatrinae</taxon>
        <taxon>Ranatra</taxon>
    </lineage>
</organism>